<reference evidence="2" key="1">
    <citation type="journal article" date="2019" name="Int. J. Syst. Evol. Microbiol.">
        <title>The Global Catalogue of Microorganisms (GCM) 10K type strain sequencing project: providing services to taxonomists for standard genome sequencing and annotation.</title>
        <authorList>
            <consortium name="The Broad Institute Genomics Platform"/>
            <consortium name="The Broad Institute Genome Sequencing Center for Infectious Disease"/>
            <person name="Wu L."/>
            <person name="Ma J."/>
        </authorList>
    </citation>
    <scope>NUCLEOTIDE SEQUENCE [LARGE SCALE GENOMIC DNA]</scope>
    <source>
        <strain evidence="2">CG52</strain>
    </source>
</reference>
<dbReference type="Pfam" id="PF05013">
    <property type="entry name" value="FGase"/>
    <property type="match status" value="1"/>
</dbReference>
<protein>
    <submittedName>
        <fullName evidence="1">N-formylglutamate amidohydrolase</fullName>
    </submittedName>
</protein>
<dbReference type="SUPFAM" id="SSF53187">
    <property type="entry name" value="Zn-dependent exopeptidases"/>
    <property type="match status" value="1"/>
</dbReference>
<dbReference type="Gene3D" id="3.40.630.40">
    <property type="entry name" value="Zn-dependent exopeptidases"/>
    <property type="match status" value="1"/>
</dbReference>
<dbReference type="Proteomes" id="UP001597322">
    <property type="component" value="Unassembled WGS sequence"/>
</dbReference>
<accession>A0ABW4M7S5</accession>
<name>A0ABW4M7S5_9HYPH</name>
<dbReference type="PIRSF" id="PIRSF029730">
    <property type="entry name" value="UCP029730"/>
    <property type="match status" value="1"/>
</dbReference>
<sequence>MLAQTDFLTERDGHPVAVENAQGRSPVLLVCEHASLKLPEKLGTLGLSDDALTSHIAWDPGALAVSRLISRSLDATLIHQRFSRLIYDCNRPPDSPAAIREVSEIFRIPGNENLSETEKASRAEALYFPFQNRIRDEIARRKSEAQAPVLVTVHSFTPVYFGQPRDVEIGILHDSDSRLADRMLAAAEATTLYRVERNEPYGPADGVTHTLELHALPNGLLNVMIEVRNDLIADETGQGVVADFLTGLLSESLQPN</sequence>
<evidence type="ECO:0000313" key="2">
    <source>
        <dbReference type="Proteomes" id="UP001597322"/>
    </source>
</evidence>
<comment type="caution">
    <text evidence="1">The sequence shown here is derived from an EMBL/GenBank/DDBJ whole genome shotgun (WGS) entry which is preliminary data.</text>
</comment>
<dbReference type="EMBL" id="JBHUEQ010000027">
    <property type="protein sequence ID" value="MFD1747014.1"/>
    <property type="molecule type" value="Genomic_DNA"/>
</dbReference>
<gene>
    <name evidence="1" type="ORF">ACFSE1_16180</name>
</gene>
<dbReference type="InterPro" id="IPR007709">
    <property type="entry name" value="N-FG_amidohydro"/>
</dbReference>
<organism evidence="1 2">
    <name type="scientific">Rhizobium helianthi</name>
    <dbReference type="NCBI Taxonomy" id="1132695"/>
    <lineage>
        <taxon>Bacteria</taxon>
        <taxon>Pseudomonadati</taxon>
        <taxon>Pseudomonadota</taxon>
        <taxon>Alphaproteobacteria</taxon>
        <taxon>Hyphomicrobiales</taxon>
        <taxon>Rhizobiaceae</taxon>
        <taxon>Rhizobium/Agrobacterium group</taxon>
        <taxon>Rhizobium</taxon>
    </lineage>
</organism>
<evidence type="ECO:0000313" key="1">
    <source>
        <dbReference type="EMBL" id="MFD1747014.1"/>
    </source>
</evidence>
<keyword evidence="2" id="KW-1185">Reference proteome</keyword>
<dbReference type="RefSeq" id="WP_377403487.1">
    <property type="nucleotide sequence ID" value="NZ_JBHUEQ010000027.1"/>
</dbReference>
<proteinExistence type="predicted"/>
<dbReference type="InterPro" id="IPR011227">
    <property type="entry name" value="UCP029730"/>
</dbReference>